<reference evidence="3" key="1">
    <citation type="submission" date="2022-12" db="EMBL/GenBank/DDBJ databases">
        <authorList>
            <person name="Petersen C."/>
        </authorList>
    </citation>
    <scope>NUCLEOTIDE SEQUENCE</scope>
    <source>
        <strain evidence="3">IBT 15544</strain>
    </source>
</reference>
<dbReference type="PRINTS" id="PR00207">
    <property type="entry name" value="FLAGELLIN"/>
</dbReference>
<dbReference type="SUPFAM" id="SSF64518">
    <property type="entry name" value="Phase 1 flagellin"/>
    <property type="match status" value="1"/>
</dbReference>
<protein>
    <recommendedName>
        <fullName evidence="2">Flagellin N-terminal domain-containing protein</fullName>
    </recommendedName>
</protein>
<dbReference type="InterPro" id="IPR001492">
    <property type="entry name" value="Flagellin"/>
</dbReference>
<evidence type="ECO:0000256" key="1">
    <source>
        <dbReference type="SAM" id="Coils"/>
    </source>
</evidence>
<comment type="caution">
    <text evidence="3">The sequence shown here is derived from an EMBL/GenBank/DDBJ whole genome shotgun (WGS) entry which is preliminary data.</text>
</comment>
<sequence>MRSQINYFQQAAEQAASRENLMQAAEGVLENVSEKIQRIRNLVNRAAPLARVKSDRDELQLEIDELRTDTQRELDTATFNDKQLFDPSGETTFNFQAGANADEIKNV</sequence>
<evidence type="ECO:0000313" key="4">
    <source>
        <dbReference type="Proteomes" id="UP001150904"/>
    </source>
</evidence>
<feature type="coiled-coil region" evidence="1">
    <location>
        <begin position="22"/>
        <end position="76"/>
    </location>
</feature>
<dbReference type="InterPro" id="IPR001029">
    <property type="entry name" value="Flagellin_N"/>
</dbReference>
<evidence type="ECO:0000313" key="3">
    <source>
        <dbReference type="EMBL" id="KAJ5201702.1"/>
    </source>
</evidence>
<dbReference type="RefSeq" id="XP_058307618.1">
    <property type="nucleotide sequence ID" value="XM_058453427.1"/>
</dbReference>
<keyword evidence="4" id="KW-1185">Reference proteome</keyword>
<dbReference type="Gene3D" id="1.20.1330.10">
    <property type="entry name" value="f41 fragment of flagellin, N-terminal domain"/>
    <property type="match status" value="1"/>
</dbReference>
<dbReference type="OrthoDB" id="8300257at2759"/>
<dbReference type="Proteomes" id="UP001150904">
    <property type="component" value="Unassembled WGS sequence"/>
</dbReference>
<feature type="domain" description="Flagellin N-terminal" evidence="2">
    <location>
        <begin position="1"/>
        <end position="87"/>
    </location>
</feature>
<organism evidence="3 4">
    <name type="scientific">Penicillium cinerascens</name>
    <dbReference type="NCBI Taxonomy" id="70096"/>
    <lineage>
        <taxon>Eukaryota</taxon>
        <taxon>Fungi</taxon>
        <taxon>Dikarya</taxon>
        <taxon>Ascomycota</taxon>
        <taxon>Pezizomycotina</taxon>
        <taxon>Eurotiomycetes</taxon>
        <taxon>Eurotiomycetidae</taxon>
        <taxon>Eurotiales</taxon>
        <taxon>Aspergillaceae</taxon>
        <taxon>Penicillium</taxon>
    </lineage>
</organism>
<proteinExistence type="predicted"/>
<evidence type="ECO:0000259" key="2">
    <source>
        <dbReference type="Pfam" id="PF00669"/>
    </source>
</evidence>
<keyword evidence="1" id="KW-0175">Coiled coil</keyword>
<dbReference type="EMBL" id="JAPQKR010000013">
    <property type="protein sequence ID" value="KAJ5201702.1"/>
    <property type="molecule type" value="Genomic_DNA"/>
</dbReference>
<dbReference type="PANTHER" id="PTHR42792">
    <property type="entry name" value="FLAGELLIN"/>
    <property type="match status" value="1"/>
</dbReference>
<dbReference type="PANTHER" id="PTHR42792:SF2">
    <property type="entry name" value="FLAGELLIN"/>
    <property type="match status" value="1"/>
</dbReference>
<dbReference type="GeneID" id="83180728"/>
<dbReference type="GO" id="GO:0005198">
    <property type="term" value="F:structural molecule activity"/>
    <property type="evidence" value="ECO:0007669"/>
    <property type="project" value="InterPro"/>
</dbReference>
<dbReference type="AlphaFoldDB" id="A0A9W9MI29"/>
<name>A0A9W9MI29_9EURO</name>
<accession>A0A9W9MI29</accession>
<gene>
    <name evidence="3" type="ORF">N7498_006365</name>
</gene>
<reference evidence="3" key="2">
    <citation type="journal article" date="2023" name="IMA Fungus">
        <title>Comparative genomic study of the Penicillium genus elucidates a diverse pangenome and 15 lateral gene transfer events.</title>
        <authorList>
            <person name="Petersen C."/>
            <person name="Sorensen T."/>
            <person name="Nielsen M.R."/>
            <person name="Sondergaard T.E."/>
            <person name="Sorensen J.L."/>
            <person name="Fitzpatrick D.A."/>
            <person name="Frisvad J.C."/>
            <person name="Nielsen K.L."/>
        </authorList>
    </citation>
    <scope>NUCLEOTIDE SEQUENCE</scope>
    <source>
        <strain evidence="3">IBT 15544</strain>
    </source>
</reference>
<dbReference type="Pfam" id="PF00669">
    <property type="entry name" value="Flagellin_N"/>
    <property type="match status" value="1"/>
</dbReference>